<sequence>MLKYLRRDDCLNSNNIFKKSYNFLGKYFNEKLTIQTTEASKKNKTLFGNEFDYRKHLFNAVQICDIANKEFSIKYTERSDGRLHHQLTRLSKPFRKFLRYDSKKLAECDVSASVPTMVNYLLMNMDKGSIHLDNVINSSKYYYRHYMFCKKAVTPINSEIELFVQKVLSGKFYEMFIEDMHTIHHFDTSLQQDEYFLKNVREICGHEFDGDERDLRKVMKTKILAMFNAKPKHYLNEEAVFGMYFPSILKWIKTFKKPRHQFFSYLTLQLESYFMLEVLARKFNKIFKGKMPLFTLHDCLITTEDNIDELHLFMKETLAEALNFTPILKVEVWE</sequence>
<dbReference type="Proteomes" id="UP001182991">
    <property type="component" value="Unassembled WGS sequence"/>
</dbReference>
<evidence type="ECO:0000313" key="1">
    <source>
        <dbReference type="EMBL" id="MDT0294184.1"/>
    </source>
</evidence>
<organism evidence="1 2">
    <name type="scientific">Mesonia ostreae</name>
    <dbReference type="NCBI Taxonomy" id="861110"/>
    <lineage>
        <taxon>Bacteria</taxon>
        <taxon>Pseudomonadati</taxon>
        <taxon>Bacteroidota</taxon>
        <taxon>Flavobacteriia</taxon>
        <taxon>Flavobacteriales</taxon>
        <taxon>Flavobacteriaceae</taxon>
        <taxon>Mesonia</taxon>
    </lineage>
</organism>
<dbReference type="EMBL" id="JAVRBG010000004">
    <property type="protein sequence ID" value="MDT0294184.1"/>
    <property type="molecule type" value="Genomic_DNA"/>
</dbReference>
<name>A0ABU2KHL9_9FLAO</name>
<protein>
    <recommendedName>
        <fullName evidence="3">DNA-directed DNA polymerase family A palm domain-containing protein</fullName>
    </recommendedName>
</protein>
<accession>A0ABU2KHL9</accession>
<evidence type="ECO:0008006" key="3">
    <source>
        <dbReference type="Google" id="ProtNLM"/>
    </source>
</evidence>
<gene>
    <name evidence="1" type="ORF">RLT85_06020</name>
</gene>
<comment type="caution">
    <text evidence="1">The sequence shown here is derived from an EMBL/GenBank/DDBJ whole genome shotgun (WGS) entry which is preliminary data.</text>
</comment>
<proteinExistence type="predicted"/>
<evidence type="ECO:0000313" key="2">
    <source>
        <dbReference type="Proteomes" id="UP001182991"/>
    </source>
</evidence>
<dbReference type="RefSeq" id="WP_311401132.1">
    <property type="nucleotide sequence ID" value="NZ_JAVRBG010000004.1"/>
</dbReference>
<reference evidence="2" key="1">
    <citation type="submission" date="2023-07" db="EMBL/GenBank/DDBJ databases">
        <title>Isolating and identifying novel microbial strains from the Mariana Trench.</title>
        <authorList>
            <person name="Fu H."/>
        </authorList>
    </citation>
    <scope>NUCLEOTIDE SEQUENCE [LARGE SCALE GENOMIC DNA]</scope>
    <source>
        <strain evidence="2">T-y2</strain>
    </source>
</reference>
<keyword evidence="2" id="KW-1185">Reference proteome</keyword>